<dbReference type="InterPro" id="IPR027417">
    <property type="entry name" value="P-loop_NTPase"/>
</dbReference>
<dbReference type="Gene3D" id="3.30.420.280">
    <property type="match status" value="1"/>
</dbReference>
<evidence type="ECO:0000313" key="2">
    <source>
        <dbReference type="Proteomes" id="UP000184114"/>
    </source>
</evidence>
<dbReference type="RefSeq" id="WP_072977751.1">
    <property type="nucleotide sequence ID" value="NZ_FQTY01000023.1"/>
</dbReference>
<keyword evidence="2" id="KW-1185">Reference proteome</keyword>
<dbReference type="Proteomes" id="UP000184114">
    <property type="component" value="Unassembled WGS sequence"/>
</dbReference>
<organism evidence="1 2">
    <name type="scientific">Tissierella praeacuta DSM 18095</name>
    <dbReference type="NCBI Taxonomy" id="1123404"/>
    <lineage>
        <taxon>Bacteria</taxon>
        <taxon>Bacillati</taxon>
        <taxon>Bacillota</taxon>
        <taxon>Tissierellia</taxon>
        <taxon>Tissierellales</taxon>
        <taxon>Tissierellaceae</taxon>
        <taxon>Tissierella</taxon>
    </lineage>
</organism>
<dbReference type="Gene3D" id="3.40.50.300">
    <property type="entry name" value="P-loop containing nucleotide triphosphate hydrolases"/>
    <property type="match status" value="1"/>
</dbReference>
<dbReference type="STRING" id="1123404.SAMN02745784_02983"/>
<reference evidence="2" key="1">
    <citation type="submission" date="2016-11" db="EMBL/GenBank/DDBJ databases">
        <authorList>
            <person name="Varghese N."/>
            <person name="Submissions S."/>
        </authorList>
    </citation>
    <scope>NUCLEOTIDE SEQUENCE [LARGE SCALE GENOMIC DNA]</scope>
    <source>
        <strain evidence="2">DSM 18095</strain>
    </source>
</reference>
<gene>
    <name evidence="1" type="ORF">SAMN02745784_02983</name>
</gene>
<evidence type="ECO:0000313" key="1">
    <source>
        <dbReference type="EMBL" id="SHF15243.1"/>
    </source>
</evidence>
<dbReference type="AlphaFoldDB" id="A0A1M4ZB17"/>
<name>A0A1M4ZB17_9FIRM</name>
<proteinExistence type="predicted"/>
<dbReference type="GeneID" id="90994032"/>
<dbReference type="EMBL" id="FQTY01000023">
    <property type="protein sequence ID" value="SHF15243.1"/>
    <property type="molecule type" value="Genomic_DNA"/>
</dbReference>
<accession>A0A1M4ZB17</accession>
<sequence length="469" mass="53856">MEELKLQNESNGGEEFLLSEKYKAFLKHNAPVEFLEGTTAAGKTTVGVFKFMLKVAQSPKKIHIISGLDLGTIEKNIINKDLGIVDVFGALVEYNANGKGEHSLPHILYQTGSGEKLIYVLGYDNKKRWKKALGGQYGCLYIDEINIADMDYVREASMRCDYLLATLNPDDPNLPIYKEYINHSRPLHEYKNDAPTEINNMLNEEPKPGWIHWFFSFAHNAGLSEKKKEQIIITVPKGTKLYKNKIQGLRGRATGLIFPNFTRKNNVRSTEWLKKRMADKKDPLKFIHFSCGVDTAYSQESPDTISFIYQGITDKGQLIILDEEVYNNADLEIPLAPSDIPPRLIAFLERNRKRWGFARDVFIDNADQATITELKKYKRQHGCVYNFLNAYKKVDNIDRIHLQLGWLNVNEFKVEANYIVLDHCVHHIGELESYSWKEDKYEPEDRNDHTINASQYGWIPFRTKIGIGG</sequence>
<protein>
    <submittedName>
        <fullName evidence="1">Phage terminase, large subunit, PBSX family</fullName>
    </submittedName>
</protein>